<keyword evidence="8" id="KW-1185">Reference proteome</keyword>
<feature type="domain" description="Major facilitator superfamily (MFS) profile" evidence="6">
    <location>
        <begin position="11"/>
        <end position="388"/>
    </location>
</feature>
<comment type="subcellular location">
    <subcellularLocation>
        <location evidence="1">Cell membrane</location>
        <topology evidence="1">Multi-pass membrane protein</topology>
    </subcellularLocation>
</comment>
<dbReference type="SUPFAM" id="SSF103473">
    <property type="entry name" value="MFS general substrate transporter"/>
    <property type="match status" value="1"/>
</dbReference>
<dbReference type="PANTHER" id="PTHR23523:SF2">
    <property type="entry name" value="2-NITROIMIDAZOLE TRANSPORTER"/>
    <property type="match status" value="1"/>
</dbReference>
<dbReference type="Pfam" id="PF07690">
    <property type="entry name" value="MFS_1"/>
    <property type="match status" value="1"/>
</dbReference>
<feature type="transmembrane region" description="Helical" evidence="5">
    <location>
        <begin position="206"/>
        <end position="230"/>
    </location>
</feature>
<keyword evidence="2 5" id="KW-0812">Transmembrane</keyword>
<name>A0A4R6V9Y7_9PSEU</name>
<feature type="transmembrane region" description="Helical" evidence="5">
    <location>
        <begin position="361"/>
        <end position="381"/>
    </location>
</feature>
<feature type="transmembrane region" description="Helical" evidence="5">
    <location>
        <begin position="300"/>
        <end position="323"/>
    </location>
</feature>
<feature type="transmembrane region" description="Helical" evidence="5">
    <location>
        <begin position="330"/>
        <end position="349"/>
    </location>
</feature>
<gene>
    <name evidence="7" type="ORF">EV188_104185</name>
</gene>
<feature type="transmembrane region" description="Helical" evidence="5">
    <location>
        <begin position="79"/>
        <end position="96"/>
    </location>
</feature>
<dbReference type="InterPro" id="IPR020846">
    <property type="entry name" value="MFS_dom"/>
</dbReference>
<evidence type="ECO:0000256" key="3">
    <source>
        <dbReference type="ARBA" id="ARBA00022989"/>
    </source>
</evidence>
<evidence type="ECO:0000313" key="8">
    <source>
        <dbReference type="Proteomes" id="UP000295705"/>
    </source>
</evidence>
<feature type="transmembrane region" description="Helical" evidence="5">
    <location>
        <begin position="136"/>
        <end position="157"/>
    </location>
</feature>
<dbReference type="PANTHER" id="PTHR23523">
    <property type="match status" value="1"/>
</dbReference>
<dbReference type="InterPro" id="IPR052524">
    <property type="entry name" value="MFS_Cyanate_Porter"/>
</dbReference>
<evidence type="ECO:0000313" key="7">
    <source>
        <dbReference type="EMBL" id="TDQ58445.1"/>
    </source>
</evidence>
<feature type="transmembrane region" description="Helical" evidence="5">
    <location>
        <begin position="102"/>
        <end position="124"/>
    </location>
</feature>
<evidence type="ECO:0000259" key="6">
    <source>
        <dbReference type="PROSITE" id="PS50850"/>
    </source>
</evidence>
<organism evidence="7 8">
    <name type="scientific">Actinomycetospora succinea</name>
    <dbReference type="NCBI Taxonomy" id="663603"/>
    <lineage>
        <taxon>Bacteria</taxon>
        <taxon>Bacillati</taxon>
        <taxon>Actinomycetota</taxon>
        <taxon>Actinomycetes</taxon>
        <taxon>Pseudonocardiales</taxon>
        <taxon>Pseudonocardiaceae</taxon>
        <taxon>Actinomycetospora</taxon>
    </lineage>
</organism>
<dbReference type="InterPro" id="IPR011701">
    <property type="entry name" value="MFS"/>
</dbReference>
<evidence type="ECO:0000256" key="5">
    <source>
        <dbReference type="SAM" id="Phobius"/>
    </source>
</evidence>
<dbReference type="GO" id="GO:0005886">
    <property type="term" value="C:plasma membrane"/>
    <property type="evidence" value="ECO:0007669"/>
    <property type="project" value="UniProtKB-SubCell"/>
</dbReference>
<dbReference type="RefSeq" id="WP_243741748.1">
    <property type="nucleotide sequence ID" value="NZ_BAABHR010000014.1"/>
</dbReference>
<feature type="transmembrane region" description="Helical" evidence="5">
    <location>
        <begin position="163"/>
        <end position="185"/>
    </location>
</feature>
<evidence type="ECO:0000256" key="2">
    <source>
        <dbReference type="ARBA" id="ARBA00022692"/>
    </source>
</evidence>
<protein>
    <submittedName>
        <fullName evidence="7">CP family cyanate transporter-like MFS transporter</fullName>
    </submittedName>
</protein>
<feature type="transmembrane region" description="Helical" evidence="5">
    <location>
        <begin position="46"/>
        <end position="67"/>
    </location>
</feature>
<sequence length="398" mass="41015">MTTTGTRVRPAVVLLAVLALAVNLRAALSAYPPLLETIRADLGLSAAFAGLVQAATILMMGAGSFAAPALARRTGRERAAALGVAAIALGSLTHGLPTAVALVVGSLAIGLGIGVVGVAITGVIRDHLPERAGTATGLYTVAMMGGATVASLTALLLQDALGGWWWALAAWTLPAVLALVVWWPATRQLHDLPGAAPVRLPWRNRFARLAVLFQAMSSVQFYGWLTWLAPFYEAQGFSTERAAVALSVWNVVQIPAALLIPLAAERRRAWAPWAAFCVLCATAGVAGVLVAPVLPVVGPWPWIVLASVAVGAGFPLGLAVVAWRTPDGATAASVSALTLGSAYFLAALAPPVMGVLIDLAGFRAALVVILVAALVQGVAVVRLGPRRVTYDPETDPVP</sequence>
<keyword evidence="4 5" id="KW-0472">Membrane</keyword>
<dbReference type="PROSITE" id="PS50850">
    <property type="entry name" value="MFS"/>
    <property type="match status" value="1"/>
</dbReference>
<dbReference type="GO" id="GO:0022857">
    <property type="term" value="F:transmembrane transporter activity"/>
    <property type="evidence" value="ECO:0007669"/>
    <property type="project" value="InterPro"/>
</dbReference>
<evidence type="ECO:0000256" key="4">
    <source>
        <dbReference type="ARBA" id="ARBA00023136"/>
    </source>
</evidence>
<evidence type="ECO:0000256" key="1">
    <source>
        <dbReference type="ARBA" id="ARBA00004651"/>
    </source>
</evidence>
<feature type="transmembrane region" description="Helical" evidence="5">
    <location>
        <begin position="270"/>
        <end position="294"/>
    </location>
</feature>
<dbReference type="InterPro" id="IPR036259">
    <property type="entry name" value="MFS_trans_sf"/>
</dbReference>
<dbReference type="Proteomes" id="UP000295705">
    <property type="component" value="Unassembled WGS sequence"/>
</dbReference>
<keyword evidence="3 5" id="KW-1133">Transmembrane helix</keyword>
<dbReference type="EMBL" id="SNYO01000004">
    <property type="protein sequence ID" value="TDQ58445.1"/>
    <property type="molecule type" value="Genomic_DNA"/>
</dbReference>
<feature type="transmembrane region" description="Helical" evidence="5">
    <location>
        <begin position="242"/>
        <end position="263"/>
    </location>
</feature>
<dbReference type="AlphaFoldDB" id="A0A4R6V9Y7"/>
<reference evidence="7 8" key="1">
    <citation type="submission" date="2019-03" db="EMBL/GenBank/DDBJ databases">
        <title>Genomic Encyclopedia of Type Strains, Phase IV (KMG-IV): sequencing the most valuable type-strain genomes for metagenomic binning, comparative biology and taxonomic classification.</title>
        <authorList>
            <person name="Goeker M."/>
        </authorList>
    </citation>
    <scope>NUCLEOTIDE SEQUENCE [LARGE SCALE GENOMIC DNA]</scope>
    <source>
        <strain evidence="7 8">DSM 45775</strain>
    </source>
</reference>
<proteinExistence type="predicted"/>
<comment type="caution">
    <text evidence="7">The sequence shown here is derived from an EMBL/GenBank/DDBJ whole genome shotgun (WGS) entry which is preliminary data.</text>
</comment>
<accession>A0A4R6V9Y7</accession>
<dbReference type="Gene3D" id="1.20.1250.20">
    <property type="entry name" value="MFS general substrate transporter like domains"/>
    <property type="match status" value="2"/>
</dbReference>